<dbReference type="OrthoDB" id="1450880at2"/>
<evidence type="ECO:0000313" key="3">
    <source>
        <dbReference type="EMBL" id="TXK36642.1"/>
    </source>
</evidence>
<dbReference type="RefSeq" id="WP_147923035.1">
    <property type="nucleotide sequence ID" value="NZ_VRTY01000075.1"/>
</dbReference>
<accession>A0A5C8JGV8</accession>
<dbReference type="PANTHER" id="PTHR30570">
    <property type="entry name" value="PERIPLASMIC PHOSPHATE BINDING COMPONENT OF PHOSPHATE ABC TRANSPORTER"/>
    <property type="match status" value="1"/>
</dbReference>
<keyword evidence="4" id="KW-1185">Reference proteome</keyword>
<name>A0A5C8JGV8_9BACT</name>
<dbReference type="PANTHER" id="PTHR30570:SF1">
    <property type="entry name" value="PHOSPHATE-BINDING PROTEIN PSTS"/>
    <property type="match status" value="1"/>
</dbReference>
<gene>
    <name evidence="3" type="ORF">FVR03_17370</name>
</gene>
<evidence type="ECO:0000256" key="1">
    <source>
        <dbReference type="ARBA" id="ARBA00022729"/>
    </source>
</evidence>
<dbReference type="Pfam" id="PF12849">
    <property type="entry name" value="PBP_like_2"/>
    <property type="match status" value="1"/>
</dbReference>
<proteinExistence type="predicted"/>
<dbReference type="AlphaFoldDB" id="A0A5C8JGV8"/>
<dbReference type="InterPro" id="IPR024370">
    <property type="entry name" value="PBP_domain"/>
</dbReference>
<organism evidence="3 4">
    <name type="scientific">Pontibacter qinzhouensis</name>
    <dbReference type="NCBI Taxonomy" id="2603253"/>
    <lineage>
        <taxon>Bacteria</taxon>
        <taxon>Pseudomonadati</taxon>
        <taxon>Bacteroidota</taxon>
        <taxon>Cytophagia</taxon>
        <taxon>Cytophagales</taxon>
        <taxon>Hymenobacteraceae</taxon>
        <taxon>Pontibacter</taxon>
    </lineage>
</organism>
<keyword evidence="1" id="KW-0732">Signal</keyword>
<dbReference type="EMBL" id="VRTY01000075">
    <property type="protein sequence ID" value="TXK36642.1"/>
    <property type="molecule type" value="Genomic_DNA"/>
</dbReference>
<evidence type="ECO:0000313" key="4">
    <source>
        <dbReference type="Proteomes" id="UP000321926"/>
    </source>
</evidence>
<evidence type="ECO:0000259" key="2">
    <source>
        <dbReference type="Pfam" id="PF12849"/>
    </source>
</evidence>
<reference evidence="3 4" key="1">
    <citation type="submission" date="2019-08" db="EMBL/GenBank/DDBJ databases">
        <authorList>
            <person name="Shi S."/>
        </authorList>
    </citation>
    <scope>NUCLEOTIDE SEQUENCE [LARGE SCALE GENOMIC DNA]</scope>
    <source>
        <strain evidence="3 4">GY10130</strain>
    </source>
</reference>
<dbReference type="InterPro" id="IPR050811">
    <property type="entry name" value="Phosphate_ABC_transporter"/>
</dbReference>
<protein>
    <submittedName>
        <fullName evidence="3">Phosphate ABC transporter substrate-binding protein, PhoT family</fullName>
    </submittedName>
</protein>
<comment type="caution">
    <text evidence="3">The sequence shown here is derived from an EMBL/GenBank/DDBJ whole genome shotgun (WGS) entry which is preliminary data.</text>
</comment>
<dbReference type="PROSITE" id="PS51257">
    <property type="entry name" value="PROKAR_LIPOPROTEIN"/>
    <property type="match status" value="1"/>
</dbReference>
<sequence length="316" mass="34593">MINLGIKKWAIGIATAIVLITTGCNNSDTPADTPTSGNITISIDESFQPIMDSQVYTFESIYKYAKLNPQYKSEGAVIQDLLRDSTRVAVLSRDLRPDEKAVFDQRKIIPRVVKIAIDAVALIVNKNNPDTLLTVAQVQDIFSGNITSWADLSPGNKINGLTIVFDNNNSSTARFVQDSIIANQALPSNTYASNSHEALIDYVSQNENTIGVIGVNWISDFDDTTAVRFMEKIKVVGVSTESSPATTDSYYQPYQAYIAQGTYPLRRYLYIISTEGRTGLGTGFASFIAGDKGQRIFLKSGLVPATMPVRVIGLRQ</sequence>
<feature type="domain" description="PBP" evidence="2">
    <location>
        <begin position="29"/>
        <end position="291"/>
    </location>
</feature>
<dbReference type="Gene3D" id="3.40.190.10">
    <property type="entry name" value="Periplasmic binding protein-like II"/>
    <property type="match status" value="2"/>
</dbReference>
<dbReference type="Proteomes" id="UP000321926">
    <property type="component" value="Unassembled WGS sequence"/>
</dbReference>
<dbReference type="SUPFAM" id="SSF53850">
    <property type="entry name" value="Periplasmic binding protein-like II"/>
    <property type="match status" value="1"/>
</dbReference>